<evidence type="ECO:0000259" key="4">
    <source>
        <dbReference type="PROSITE" id="PS50987"/>
    </source>
</evidence>
<evidence type="ECO:0000313" key="5">
    <source>
        <dbReference type="EMBL" id="QFZ19332.1"/>
    </source>
</evidence>
<dbReference type="Proteomes" id="UP000325787">
    <property type="component" value="Chromosome"/>
</dbReference>
<keyword evidence="2" id="KW-0238">DNA-binding</keyword>
<keyword evidence="6" id="KW-1185">Reference proteome</keyword>
<dbReference type="PANTHER" id="PTHR33154:SF12">
    <property type="entry name" value="TRANSCRIPTIONAL REGULATORY PROTEIN"/>
    <property type="match status" value="1"/>
</dbReference>
<keyword evidence="3" id="KW-0804">Transcription</keyword>
<accession>A0A5Q0H0Y0</accession>
<dbReference type="GO" id="GO:0003677">
    <property type="term" value="F:DNA binding"/>
    <property type="evidence" value="ECO:0007669"/>
    <property type="project" value="UniProtKB-KW"/>
</dbReference>
<dbReference type="SUPFAM" id="SSF46785">
    <property type="entry name" value="Winged helix' DNA-binding domain"/>
    <property type="match status" value="1"/>
</dbReference>
<dbReference type="AlphaFoldDB" id="A0A5Q0H0Y0"/>
<evidence type="ECO:0000256" key="3">
    <source>
        <dbReference type="ARBA" id="ARBA00023163"/>
    </source>
</evidence>
<gene>
    <name evidence="5" type="ORF">EKG83_19515</name>
</gene>
<dbReference type="InterPro" id="IPR001845">
    <property type="entry name" value="HTH_ArsR_DNA-bd_dom"/>
</dbReference>
<dbReference type="Pfam" id="PF12840">
    <property type="entry name" value="HTH_20"/>
    <property type="match status" value="1"/>
</dbReference>
<evidence type="ECO:0000256" key="1">
    <source>
        <dbReference type="ARBA" id="ARBA00023015"/>
    </source>
</evidence>
<evidence type="ECO:0000313" key="6">
    <source>
        <dbReference type="Proteomes" id="UP000325787"/>
    </source>
</evidence>
<dbReference type="OrthoDB" id="4471357at2"/>
<dbReference type="InterPro" id="IPR051081">
    <property type="entry name" value="HTH_MetalResp_TranReg"/>
</dbReference>
<dbReference type="Gene3D" id="1.10.10.10">
    <property type="entry name" value="Winged helix-like DNA-binding domain superfamily/Winged helix DNA-binding domain"/>
    <property type="match status" value="1"/>
</dbReference>
<evidence type="ECO:0000256" key="2">
    <source>
        <dbReference type="ARBA" id="ARBA00023125"/>
    </source>
</evidence>
<proteinExistence type="predicted"/>
<keyword evidence="1" id="KW-0805">Transcription regulation</keyword>
<dbReference type="InterPro" id="IPR036390">
    <property type="entry name" value="WH_DNA-bd_sf"/>
</dbReference>
<dbReference type="PANTHER" id="PTHR33154">
    <property type="entry name" value="TRANSCRIPTIONAL REGULATOR, ARSR FAMILY"/>
    <property type="match status" value="1"/>
</dbReference>
<dbReference type="SMART" id="SM00418">
    <property type="entry name" value="HTH_ARSR"/>
    <property type="match status" value="1"/>
</dbReference>
<feature type="domain" description="HTH arsR-type" evidence="4">
    <location>
        <begin position="7"/>
        <end position="100"/>
    </location>
</feature>
<dbReference type="PROSITE" id="PS50987">
    <property type="entry name" value="HTH_ARSR_2"/>
    <property type="match status" value="1"/>
</dbReference>
<dbReference type="RefSeq" id="WP_033433069.1">
    <property type="nucleotide sequence ID" value="NZ_CP034550.1"/>
</dbReference>
<name>A0A5Q0H0Y0_SACSY</name>
<dbReference type="InterPro" id="IPR036388">
    <property type="entry name" value="WH-like_DNA-bd_sf"/>
</dbReference>
<organism evidence="5 6">
    <name type="scientific">Saccharothrix syringae</name>
    <name type="common">Nocardiopsis syringae</name>
    <dbReference type="NCBI Taxonomy" id="103733"/>
    <lineage>
        <taxon>Bacteria</taxon>
        <taxon>Bacillati</taxon>
        <taxon>Actinomycetota</taxon>
        <taxon>Actinomycetes</taxon>
        <taxon>Pseudonocardiales</taxon>
        <taxon>Pseudonocardiaceae</taxon>
        <taxon>Saccharothrix</taxon>
    </lineage>
</organism>
<dbReference type="InterPro" id="IPR011991">
    <property type="entry name" value="ArsR-like_HTH"/>
</dbReference>
<reference evidence="6" key="1">
    <citation type="journal article" date="2021" name="Curr. Microbiol.">
        <title>Complete genome of nocamycin-producing strain Saccharothrix syringae NRRL B-16468 reveals the biosynthetic potential for secondary metabolites.</title>
        <authorList>
            <person name="Mo X."/>
            <person name="Yang S."/>
        </authorList>
    </citation>
    <scope>NUCLEOTIDE SEQUENCE [LARGE SCALE GENOMIC DNA]</scope>
    <source>
        <strain evidence="6">ATCC 51364 / DSM 43886 / JCM 6844 / KCTC 9398 / NBRC 14523 / NRRL B-16468 / INA 2240</strain>
    </source>
</reference>
<protein>
    <submittedName>
        <fullName evidence="5">Transcriptional regulator</fullName>
    </submittedName>
</protein>
<dbReference type="PRINTS" id="PR00778">
    <property type="entry name" value="HTHARSR"/>
</dbReference>
<dbReference type="KEGG" id="ssyi:EKG83_19515"/>
<dbReference type="CDD" id="cd00090">
    <property type="entry name" value="HTH_ARSR"/>
    <property type="match status" value="1"/>
</dbReference>
<sequence>MRHQESNPDVEQLSLPDVLAALSDPLRIGLVRLLADGEERYFGEFTAPVAKSTLSHHLKVLNAAGVTWRREEGTRCYIRLRREDLDARFPHLLDTVLAAAEGDDVGHHVTTCVRRVGEPGS</sequence>
<dbReference type="GO" id="GO:0003700">
    <property type="term" value="F:DNA-binding transcription factor activity"/>
    <property type="evidence" value="ECO:0007669"/>
    <property type="project" value="InterPro"/>
</dbReference>
<dbReference type="EMBL" id="CP034550">
    <property type="protein sequence ID" value="QFZ19332.1"/>
    <property type="molecule type" value="Genomic_DNA"/>
</dbReference>